<feature type="compositionally biased region" description="Low complexity" evidence="1">
    <location>
        <begin position="21"/>
        <end position="31"/>
    </location>
</feature>
<dbReference type="Pfam" id="PF25302">
    <property type="entry name" value="NADase_transloc"/>
    <property type="match status" value="1"/>
</dbReference>
<dbReference type="InterPro" id="IPR057561">
    <property type="entry name" value="NADase_transloc"/>
</dbReference>
<sequence length="338" mass="34709">MTTCTRCGHRIEVGRFCTNCGAPVGPAGAGPTDTAERPAVPTAGPTSPPPPLPPAPTTARFPLFADEVGAAGPPPPPPPPPSEPPSGPPTTPPAGRPAHRRRTGWLVWVVTAAVLVVVALAGASLLLAGGGDDDDRADDPAGSSSTEPAEETTPADPGADPPTEETPAEEAPAGEPEDVAGAATAEVPATAPPGTDVDGARIRYDADKMLDGDPTTCWRMTGDGTGREIVLTLAEPTTVSALGLINGYAKTARDGRDRPLNWYAGNRRILAVEWELDDGTVVPQDLRETRDLQAVEIDPVETSRIVLRLVKVSSPGKGRAKRDNTAVSEVAVVGTPAG</sequence>
<keyword evidence="2" id="KW-0472">Membrane</keyword>
<reference evidence="4 5" key="1">
    <citation type="submission" date="2016-10" db="EMBL/GenBank/DDBJ databases">
        <authorList>
            <person name="de Groot N.N."/>
        </authorList>
    </citation>
    <scope>NUCLEOTIDE SEQUENCE [LARGE SCALE GENOMIC DNA]</scope>
    <source>
        <strain evidence="4 5">CGMCC 4.6858</strain>
    </source>
</reference>
<dbReference type="Gene3D" id="2.60.120.260">
    <property type="entry name" value="Galactose-binding domain-like"/>
    <property type="match status" value="1"/>
</dbReference>
<dbReference type="EMBL" id="FMZM01000003">
    <property type="protein sequence ID" value="SDC58411.1"/>
    <property type="molecule type" value="Genomic_DNA"/>
</dbReference>
<evidence type="ECO:0000256" key="2">
    <source>
        <dbReference type="SAM" id="Phobius"/>
    </source>
</evidence>
<accession>A0A1G6MSI5</accession>
<keyword evidence="2" id="KW-1133">Transmembrane helix</keyword>
<feature type="domain" description="NAD glycohydrolase translocation F5/8 type C" evidence="3">
    <location>
        <begin position="201"/>
        <end position="332"/>
    </location>
</feature>
<dbReference type="STRING" id="1045774.SAMN05421872_1037"/>
<dbReference type="SUPFAM" id="SSF49785">
    <property type="entry name" value="Galactose-binding domain-like"/>
    <property type="match status" value="1"/>
</dbReference>
<keyword evidence="2" id="KW-0812">Transmembrane</keyword>
<evidence type="ECO:0000313" key="5">
    <source>
        <dbReference type="Proteomes" id="UP000199034"/>
    </source>
</evidence>
<dbReference type="Proteomes" id="UP000199034">
    <property type="component" value="Unassembled WGS sequence"/>
</dbReference>
<gene>
    <name evidence="4" type="ORF">SAMN05421872_1037</name>
</gene>
<feature type="compositionally biased region" description="Low complexity" evidence="1">
    <location>
        <begin position="169"/>
        <end position="179"/>
    </location>
</feature>
<dbReference type="InterPro" id="IPR008979">
    <property type="entry name" value="Galactose-bd-like_sf"/>
</dbReference>
<feature type="region of interest" description="Disordered" evidence="1">
    <location>
        <begin position="19"/>
        <end position="99"/>
    </location>
</feature>
<dbReference type="AlphaFoldDB" id="A0A1G6MSI5"/>
<dbReference type="RefSeq" id="WP_090852241.1">
    <property type="nucleotide sequence ID" value="NZ_FMZM01000003.1"/>
</dbReference>
<keyword evidence="5" id="KW-1185">Reference proteome</keyword>
<organism evidence="4 5">
    <name type="scientific">Nocardioides lianchengensis</name>
    <dbReference type="NCBI Taxonomy" id="1045774"/>
    <lineage>
        <taxon>Bacteria</taxon>
        <taxon>Bacillati</taxon>
        <taxon>Actinomycetota</taxon>
        <taxon>Actinomycetes</taxon>
        <taxon>Propionibacteriales</taxon>
        <taxon>Nocardioidaceae</taxon>
        <taxon>Nocardioides</taxon>
    </lineage>
</organism>
<dbReference type="NCBIfam" id="NF047619">
    <property type="entry name" value="NADase_discoid"/>
    <property type="match status" value="1"/>
</dbReference>
<feature type="transmembrane region" description="Helical" evidence="2">
    <location>
        <begin position="105"/>
        <end position="128"/>
    </location>
</feature>
<evidence type="ECO:0000313" key="4">
    <source>
        <dbReference type="EMBL" id="SDC58411.1"/>
    </source>
</evidence>
<feature type="compositionally biased region" description="Pro residues" evidence="1">
    <location>
        <begin position="72"/>
        <end position="95"/>
    </location>
</feature>
<protein>
    <recommendedName>
        <fullName evidence="3">NAD glycohydrolase translocation F5/8 type C domain-containing protein</fullName>
    </recommendedName>
</protein>
<name>A0A1G6MSI5_9ACTN</name>
<feature type="region of interest" description="Disordered" evidence="1">
    <location>
        <begin position="129"/>
        <end position="179"/>
    </location>
</feature>
<proteinExistence type="predicted"/>
<evidence type="ECO:0000259" key="3">
    <source>
        <dbReference type="Pfam" id="PF25302"/>
    </source>
</evidence>
<evidence type="ECO:0000256" key="1">
    <source>
        <dbReference type="SAM" id="MobiDB-lite"/>
    </source>
</evidence>
<feature type="compositionally biased region" description="Pro residues" evidence="1">
    <location>
        <begin position="46"/>
        <end position="56"/>
    </location>
</feature>